<keyword evidence="4" id="KW-0547">Nucleotide-binding</keyword>
<feature type="domain" description="ABC transmembrane type-1" evidence="11">
    <location>
        <begin position="208"/>
        <end position="486"/>
    </location>
</feature>
<dbReference type="InterPro" id="IPR003439">
    <property type="entry name" value="ABC_transporter-like_ATP-bd"/>
</dbReference>
<evidence type="ECO:0000313" key="12">
    <source>
        <dbReference type="EMBL" id="APW63371.1"/>
    </source>
</evidence>
<evidence type="ECO:0000256" key="2">
    <source>
        <dbReference type="ARBA" id="ARBA00022448"/>
    </source>
</evidence>
<evidence type="ECO:0000313" key="13">
    <source>
        <dbReference type="Proteomes" id="UP000186309"/>
    </source>
</evidence>
<evidence type="ECO:0000256" key="5">
    <source>
        <dbReference type="ARBA" id="ARBA00022840"/>
    </source>
</evidence>
<protein>
    <submittedName>
        <fullName evidence="12">Multidrug export ATP-binding/permease protein</fullName>
        <ecNumber evidence="12">3.6.3.-</ecNumber>
    </submittedName>
</protein>
<dbReference type="EC" id="3.6.3.-" evidence="12"/>
<gene>
    <name evidence="12" type="ORF">BSF38_04936</name>
</gene>
<dbReference type="PANTHER" id="PTHR24221">
    <property type="entry name" value="ATP-BINDING CASSETTE SUB-FAMILY B"/>
    <property type="match status" value="1"/>
</dbReference>
<proteinExistence type="predicted"/>
<reference evidence="13" key="1">
    <citation type="submission" date="2016-12" db="EMBL/GenBank/DDBJ databases">
        <title>Comparative genomics of four Isosphaeraceae planctomycetes: a common pool of plasmids and glycoside hydrolase genes.</title>
        <authorList>
            <person name="Ivanova A."/>
        </authorList>
    </citation>
    <scope>NUCLEOTIDE SEQUENCE [LARGE SCALE GENOMIC DNA]</scope>
    <source>
        <strain evidence="13">PX4</strain>
    </source>
</reference>
<keyword evidence="7 9" id="KW-0472">Membrane</keyword>
<dbReference type="InterPro" id="IPR039421">
    <property type="entry name" value="Type_1_exporter"/>
</dbReference>
<feature type="transmembrane region" description="Helical" evidence="9">
    <location>
        <begin position="223"/>
        <end position="244"/>
    </location>
</feature>
<keyword evidence="13" id="KW-1185">Reference proteome</keyword>
<evidence type="ECO:0000256" key="7">
    <source>
        <dbReference type="ARBA" id="ARBA00023136"/>
    </source>
</evidence>
<dbReference type="AlphaFoldDB" id="A0A1U7CWS0"/>
<dbReference type="EMBL" id="CP019082">
    <property type="protein sequence ID" value="APW63371.1"/>
    <property type="molecule type" value="Genomic_DNA"/>
</dbReference>
<keyword evidence="6 9" id="KW-1133">Transmembrane helix</keyword>
<dbReference type="PROSITE" id="PS50893">
    <property type="entry name" value="ABC_TRANSPORTER_2"/>
    <property type="match status" value="1"/>
</dbReference>
<feature type="coiled-coil region" evidence="8">
    <location>
        <begin position="73"/>
        <end position="100"/>
    </location>
</feature>
<dbReference type="PANTHER" id="PTHR24221:SF654">
    <property type="entry name" value="ATP-BINDING CASSETTE SUB-FAMILY B MEMBER 6"/>
    <property type="match status" value="1"/>
</dbReference>
<evidence type="ECO:0000256" key="9">
    <source>
        <dbReference type="SAM" id="Phobius"/>
    </source>
</evidence>
<keyword evidence="3 9" id="KW-0812">Transmembrane</keyword>
<dbReference type="InterPro" id="IPR011527">
    <property type="entry name" value="ABC1_TM_dom"/>
</dbReference>
<evidence type="ECO:0000256" key="1">
    <source>
        <dbReference type="ARBA" id="ARBA00004651"/>
    </source>
</evidence>
<feature type="domain" description="ABC transporter" evidence="10">
    <location>
        <begin position="520"/>
        <end position="754"/>
    </location>
</feature>
<dbReference type="CDD" id="cd18552">
    <property type="entry name" value="ABC_6TM_MsbA_like"/>
    <property type="match status" value="1"/>
</dbReference>
<evidence type="ECO:0000259" key="10">
    <source>
        <dbReference type="PROSITE" id="PS50893"/>
    </source>
</evidence>
<dbReference type="SUPFAM" id="SSF52540">
    <property type="entry name" value="P-loop containing nucleoside triphosphate hydrolases"/>
    <property type="match status" value="1"/>
</dbReference>
<feature type="transmembrane region" description="Helical" evidence="9">
    <location>
        <begin position="33"/>
        <end position="56"/>
    </location>
</feature>
<dbReference type="PROSITE" id="PS00211">
    <property type="entry name" value="ABC_TRANSPORTER_1"/>
    <property type="match status" value="1"/>
</dbReference>
<keyword evidence="5 12" id="KW-0067">ATP-binding</keyword>
<evidence type="ECO:0000256" key="8">
    <source>
        <dbReference type="SAM" id="Coils"/>
    </source>
</evidence>
<organism evidence="12 13">
    <name type="scientific">Paludisphaera borealis</name>
    <dbReference type="NCBI Taxonomy" id="1387353"/>
    <lineage>
        <taxon>Bacteria</taxon>
        <taxon>Pseudomonadati</taxon>
        <taxon>Planctomycetota</taxon>
        <taxon>Planctomycetia</taxon>
        <taxon>Isosphaerales</taxon>
        <taxon>Isosphaeraceae</taxon>
        <taxon>Paludisphaera</taxon>
    </lineage>
</organism>
<dbReference type="GO" id="GO:0034040">
    <property type="term" value="F:ATPase-coupled lipid transmembrane transporter activity"/>
    <property type="evidence" value="ECO:0007669"/>
    <property type="project" value="TreeGrafter"/>
</dbReference>
<dbReference type="Pfam" id="PF00005">
    <property type="entry name" value="ABC_tran"/>
    <property type="match status" value="1"/>
</dbReference>
<dbReference type="GO" id="GO:0140359">
    <property type="term" value="F:ABC-type transporter activity"/>
    <property type="evidence" value="ECO:0007669"/>
    <property type="project" value="InterPro"/>
</dbReference>
<accession>A0A1U7CWS0</accession>
<keyword evidence="12" id="KW-0378">Hydrolase</keyword>
<comment type="subcellular location">
    <subcellularLocation>
        <location evidence="1">Cell membrane</location>
        <topology evidence="1">Multi-pass membrane protein</topology>
    </subcellularLocation>
</comment>
<evidence type="ECO:0000259" key="11">
    <source>
        <dbReference type="PROSITE" id="PS50929"/>
    </source>
</evidence>
<evidence type="ECO:0000256" key="4">
    <source>
        <dbReference type="ARBA" id="ARBA00022741"/>
    </source>
</evidence>
<keyword evidence="2" id="KW-0813">Transport</keyword>
<name>A0A1U7CWS0_9BACT</name>
<dbReference type="FunFam" id="3.40.50.300:FF:000287">
    <property type="entry name" value="Multidrug ABC transporter ATP-binding protein"/>
    <property type="match status" value="1"/>
</dbReference>
<dbReference type="PROSITE" id="PS50929">
    <property type="entry name" value="ABC_TM1F"/>
    <property type="match status" value="1"/>
</dbReference>
<dbReference type="InterPro" id="IPR003593">
    <property type="entry name" value="AAA+_ATPase"/>
</dbReference>
<feature type="transmembrane region" description="Helical" evidence="9">
    <location>
        <begin position="414"/>
        <end position="435"/>
    </location>
</feature>
<dbReference type="STRING" id="1387353.BSF38_04936"/>
<sequence length="761" mass="86315">MLVGAPFFLALVDMNNFVRLVRFAWPYRVRFGLSVGCALMVALFYFTELGAVLPLLKILINNENPQRWITLKLDSIDENLERLDAQREELKRVQAALEADGPSGTGLSEHFLKLKGEFLKHGTEVKELEHQVNLPGLNGQPLKPAELARRDIELLERKYKIAEARMKEIEQDSELLRKGDRLALTKRSEVIAEERSNAEWWQRFYLRMKPAIYTYLPSDQFRALVLLMALVLVGVVIKGCFTFLQEVLVANVMQLTLFDVRNLFFRRTMNLDLASFSDQGSAELMARFTNDMDSFGQGLNTLLSKLIREPLRAVICISGAFWFNWRLTCLTLVVVPISAYTTYRVGRVMKRAVRRSLESMSSIYKILQETLQGVKVVKAFGMERIERRRFFLETKNLYRKSIRVAMIDSMSDPVLEMLTLITVTIALLAGSYLVLKQRIFLDLGPFKLQLASEVMKIEDLLTLYAIMAGVSDPIRKLSNVHSKLQRAAAAADRICALMDREPQVAERAGAADLPRHCHSIEFDEVQFGYHGRHTVLKGLSLTVKHGETIALVGPNGCGKTTLMNLLPRFWDVDSGTIRIDGRDIREYRGRSLRRQIGIVPQETILFQDSIAKNIAYGDPSASRESIVEAAKRSYAHQFITTLPEGYDTVIGERGHGLSGGQRQRIALARAMLRDPAILILDEATSAVDIQDEALIRKAIEEFSKGRTTFLISHSMGTIQFADRIVLIDDGRIEAVGTDNELKRSSPLYRRLYEIHYHRETA</sequence>
<dbReference type="KEGG" id="pbor:BSF38_04936"/>
<dbReference type="SMART" id="SM00382">
    <property type="entry name" value="AAA"/>
    <property type="match status" value="1"/>
</dbReference>
<dbReference type="Gene3D" id="1.20.1560.10">
    <property type="entry name" value="ABC transporter type 1, transmembrane domain"/>
    <property type="match status" value="1"/>
</dbReference>
<dbReference type="GO" id="GO:0005886">
    <property type="term" value="C:plasma membrane"/>
    <property type="evidence" value="ECO:0007669"/>
    <property type="project" value="UniProtKB-SubCell"/>
</dbReference>
<dbReference type="InterPro" id="IPR036640">
    <property type="entry name" value="ABC1_TM_sf"/>
</dbReference>
<feature type="transmembrane region" description="Helical" evidence="9">
    <location>
        <begin position="325"/>
        <end position="346"/>
    </location>
</feature>
<dbReference type="InterPro" id="IPR017871">
    <property type="entry name" value="ABC_transporter-like_CS"/>
</dbReference>
<keyword evidence="8" id="KW-0175">Coiled coil</keyword>
<evidence type="ECO:0000256" key="6">
    <source>
        <dbReference type="ARBA" id="ARBA00022989"/>
    </source>
</evidence>
<dbReference type="Proteomes" id="UP000186309">
    <property type="component" value="Chromosome"/>
</dbReference>
<dbReference type="GO" id="GO:0005524">
    <property type="term" value="F:ATP binding"/>
    <property type="evidence" value="ECO:0007669"/>
    <property type="project" value="UniProtKB-KW"/>
</dbReference>
<dbReference type="SUPFAM" id="SSF90123">
    <property type="entry name" value="ABC transporter transmembrane region"/>
    <property type="match status" value="1"/>
</dbReference>
<dbReference type="Pfam" id="PF00664">
    <property type="entry name" value="ABC_membrane"/>
    <property type="match status" value="1"/>
</dbReference>
<evidence type="ECO:0000256" key="3">
    <source>
        <dbReference type="ARBA" id="ARBA00022692"/>
    </source>
</evidence>
<dbReference type="InterPro" id="IPR027417">
    <property type="entry name" value="P-loop_NTPase"/>
</dbReference>
<dbReference type="GO" id="GO:0016887">
    <property type="term" value="F:ATP hydrolysis activity"/>
    <property type="evidence" value="ECO:0007669"/>
    <property type="project" value="InterPro"/>
</dbReference>
<feature type="coiled-coil region" evidence="8">
    <location>
        <begin position="145"/>
        <end position="172"/>
    </location>
</feature>
<dbReference type="Gene3D" id="3.40.50.300">
    <property type="entry name" value="P-loop containing nucleotide triphosphate hydrolases"/>
    <property type="match status" value="1"/>
</dbReference>